<dbReference type="RefSeq" id="WP_023008528.1">
    <property type="nucleotide sequence ID" value="NZ_CALIOX010000002.1"/>
</dbReference>
<dbReference type="GeneID" id="31822313"/>
<dbReference type="Proteomes" id="UP000252795">
    <property type="component" value="Unassembled WGS sequence"/>
</dbReference>
<dbReference type="EMBL" id="QPJI01000007">
    <property type="protein sequence ID" value="RCW68464.1"/>
    <property type="molecule type" value="Genomic_DNA"/>
</dbReference>
<accession>A0A368XR28</accession>
<dbReference type="InterPro" id="IPR003583">
    <property type="entry name" value="Hlx-hairpin-Hlx_DNA-bd_motif"/>
</dbReference>
<dbReference type="PANTHER" id="PTHR21180">
    <property type="entry name" value="ENDONUCLEASE/EXONUCLEASE/PHOSPHATASE FAMILY DOMAIN-CONTAINING PROTEIN 1"/>
    <property type="match status" value="1"/>
</dbReference>
<dbReference type="NCBIfam" id="TIGR00426">
    <property type="entry name" value="competence protein ComEA helix-hairpin-helix repeat region"/>
    <property type="match status" value="1"/>
</dbReference>
<reference evidence="6 8" key="1">
    <citation type="submission" date="2018-07" db="EMBL/GenBank/DDBJ databases">
        <title>Freshwater and sediment microbial communities from various areas in North America, analyzing microbe dynamics in response to fracking.</title>
        <authorList>
            <person name="Lamendella R."/>
        </authorList>
    </citation>
    <scope>NUCLEOTIDE SEQUENCE [LARGE SCALE GENOMIC DNA]</scope>
    <source>
        <strain evidence="5 8">105B</strain>
        <strain evidence="4 6">114E</strain>
        <strain evidence="3 7">114E_o</strain>
    </source>
</reference>
<proteinExistence type="predicted"/>
<dbReference type="SMART" id="SM00278">
    <property type="entry name" value="HhH1"/>
    <property type="match status" value="2"/>
</dbReference>
<dbReference type="SUPFAM" id="SSF47781">
    <property type="entry name" value="RuvA domain 2-like"/>
    <property type="match status" value="1"/>
</dbReference>
<keyword evidence="1" id="KW-0732">Signal</keyword>
<dbReference type="GO" id="GO:0003677">
    <property type="term" value="F:DNA binding"/>
    <property type="evidence" value="ECO:0007669"/>
    <property type="project" value="InterPro"/>
</dbReference>
<dbReference type="GO" id="GO:0015627">
    <property type="term" value="C:type II protein secretion system complex"/>
    <property type="evidence" value="ECO:0007669"/>
    <property type="project" value="TreeGrafter"/>
</dbReference>
<dbReference type="InterPro" id="IPR010994">
    <property type="entry name" value="RuvA_2-like"/>
</dbReference>
<evidence type="ECO:0000313" key="8">
    <source>
        <dbReference type="Proteomes" id="UP000253647"/>
    </source>
</evidence>
<evidence type="ECO:0000259" key="2">
    <source>
        <dbReference type="SMART" id="SM00278"/>
    </source>
</evidence>
<evidence type="ECO:0000313" key="7">
    <source>
        <dbReference type="Proteomes" id="UP000253065"/>
    </source>
</evidence>
<dbReference type="InterPro" id="IPR004509">
    <property type="entry name" value="Competence_ComEA_HhH"/>
</dbReference>
<dbReference type="EMBL" id="QPJB01000009">
    <property type="protein sequence ID" value="RCW32404.1"/>
    <property type="molecule type" value="Genomic_DNA"/>
</dbReference>
<dbReference type="Pfam" id="PF12836">
    <property type="entry name" value="HHH_3"/>
    <property type="match status" value="1"/>
</dbReference>
<dbReference type="EMBL" id="QNSA01000009">
    <property type="protein sequence ID" value="RBP71104.1"/>
    <property type="molecule type" value="Genomic_DNA"/>
</dbReference>
<dbReference type="AlphaFoldDB" id="A0A368XR28"/>
<comment type="caution">
    <text evidence="5">The sequence shown here is derived from an EMBL/GenBank/DDBJ whole genome shotgun (WGS) entry which is preliminary data.</text>
</comment>
<evidence type="ECO:0000313" key="6">
    <source>
        <dbReference type="Proteomes" id="UP000252795"/>
    </source>
</evidence>
<keyword evidence="7" id="KW-1185">Reference proteome</keyword>
<sequence length="91" mass="9400">MKPTSFLATLVLFFSLITGSAAFASEQPAVNINTADVATLASLSGVGESKAQAIIDYREANGPFASIEALADVKGIGARTVEKNADRLAVK</sequence>
<feature type="chain" id="PRO_5044585148" evidence="1">
    <location>
        <begin position="25"/>
        <end position="91"/>
    </location>
</feature>
<evidence type="ECO:0000256" key="1">
    <source>
        <dbReference type="SAM" id="SignalP"/>
    </source>
</evidence>
<feature type="signal peptide" evidence="1">
    <location>
        <begin position="1"/>
        <end position="24"/>
    </location>
</feature>
<gene>
    <name evidence="4" type="ORF">DET51_109234</name>
    <name evidence="5" type="ORF">DET61_107204</name>
    <name evidence="3" type="ORF">DET64_109234</name>
</gene>
<name>A0A368XR28_MARNT</name>
<evidence type="ECO:0000313" key="5">
    <source>
        <dbReference type="EMBL" id="RCW68464.1"/>
    </source>
</evidence>
<dbReference type="GO" id="GO:0006281">
    <property type="term" value="P:DNA repair"/>
    <property type="evidence" value="ECO:0007669"/>
    <property type="project" value="InterPro"/>
</dbReference>
<dbReference type="GO" id="GO:0015628">
    <property type="term" value="P:protein secretion by the type II secretion system"/>
    <property type="evidence" value="ECO:0007669"/>
    <property type="project" value="TreeGrafter"/>
</dbReference>
<protein>
    <submittedName>
        <fullName evidence="5">Competence protein ComEA</fullName>
    </submittedName>
</protein>
<dbReference type="PANTHER" id="PTHR21180:SF32">
    <property type="entry name" value="ENDONUCLEASE_EXONUCLEASE_PHOSPHATASE FAMILY DOMAIN-CONTAINING PROTEIN 1"/>
    <property type="match status" value="1"/>
</dbReference>
<organism evidence="5 8">
    <name type="scientific">Marinobacter nauticus</name>
    <name type="common">Marinobacter hydrocarbonoclasticus</name>
    <name type="synonym">Marinobacter aquaeolei</name>
    <dbReference type="NCBI Taxonomy" id="2743"/>
    <lineage>
        <taxon>Bacteria</taxon>
        <taxon>Pseudomonadati</taxon>
        <taxon>Pseudomonadota</taxon>
        <taxon>Gammaproteobacteria</taxon>
        <taxon>Pseudomonadales</taxon>
        <taxon>Marinobacteraceae</taxon>
        <taxon>Marinobacter</taxon>
    </lineage>
</organism>
<dbReference type="Gene3D" id="1.10.150.280">
    <property type="entry name" value="AF1531-like domain"/>
    <property type="match status" value="1"/>
</dbReference>
<evidence type="ECO:0000313" key="4">
    <source>
        <dbReference type="EMBL" id="RCW32404.1"/>
    </source>
</evidence>
<dbReference type="InterPro" id="IPR051675">
    <property type="entry name" value="Endo/Exo/Phosphatase_dom_1"/>
</dbReference>
<feature type="domain" description="Helix-hairpin-helix DNA-binding motif class 1" evidence="2">
    <location>
        <begin position="68"/>
        <end position="87"/>
    </location>
</feature>
<evidence type="ECO:0000313" key="3">
    <source>
        <dbReference type="EMBL" id="RBP71104.1"/>
    </source>
</evidence>
<dbReference type="Proteomes" id="UP000253065">
    <property type="component" value="Unassembled WGS sequence"/>
</dbReference>
<feature type="domain" description="Helix-hairpin-helix DNA-binding motif class 1" evidence="2">
    <location>
        <begin position="38"/>
        <end position="57"/>
    </location>
</feature>
<dbReference type="Proteomes" id="UP000253647">
    <property type="component" value="Unassembled WGS sequence"/>
</dbReference>